<dbReference type="AlphaFoldDB" id="A0A4S8MGR9"/>
<evidence type="ECO:0000313" key="4">
    <source>
        <dbReference type="Proteomes" id="UP000297245"/>
    </source>
</evidence>
<dbReference type="InterPro" id="IPR000719">
    <property type="entry name" value="Prot_kinase_dom"/>
</dbReference>
<evidence type="ECO:0000259" key="2">
    <source>
        <dbReference type="PROSITE" id="PS50011"/>
    </source>
</evidence>
<reference evidence="3 4" key="1">
    <citation type="journal article" date="2019" name="Nat. Ecol. Evol.">
        <title>Megaphylogeny resolves global patterns of mushroom evolution.</title>
        <authorList>
            <person name="Varga T."/>
            <person name="Krizsan K."/>
            <person name="Foldi C."/>
            <person name="Dima B."/>
            <person name="Sanchez-Garcia M."/>
            <person name="Sanchez-Ramirez S."/>
            <person name="Szollosi G.J."/>
            <person name="Szarkandi J.G."/>
            <person name="Papp V."/>
            <person name="Albert L."/>
            <person name="Andreopoulos W."/>
            <person name="Angelini C."/>
            <person name="Antonin V."/>
            <person name="Barry K.W."/>
            <person name="Bougher N.L."/>
            <person name="Buchanan P."/>
            <person name="Buyck B."/>
            <person name="Bense V."/>
            <person name="Catcheside P."/>
            <person name="Chovatia M."/>
            <person name="Cooper J."/>
            <person name="Damon W."/>
            <person name="Desjardin D."/>
            <person name="Finy P."/>
            <person name="Geml J."/>
            <person name="Haridas S."/>
            <person name="Hughes K."/>
            <person name="Justo A."/>
            <person name="Karasinski D."/>
            <person name="Kautmanova I."/>
            <person name="Kiss B."/>
            <person name="Kocsube S."/>
            <person name="Kotiranta H."/>
            <person name="LaButti K.M."/>
            <person name="Lechner B.E."/>
            <person name="Liimatainen K."/>
            <person name="Lipzen A."/>
            <person name="Lukacs Z."/>
            <person name="Mihaltcheva S."/>
            <person name="Morgado L.N."/>
            <person name="Niskanen T."/>
            <person name="Noordeloos M.E."/>
            <person name="Ohm R.A."/>
            <person name="Ortiz-Santana B."/>
            <person name="Ovrebo C."/>
            <person name="Racz N."/>
            <person name="Riley R."/>
            <person name="Savchenko A."/>
            <person name="Shiryaev A."/>
            <person name="Soop K."/>
            <person name="Spirin V."/>
            <person name="Szebenyi C."/>
            <person name="Tomsovsky M."/>
            <person name="Tulloss R.E."/>
            <person name="Uehling J."/>
            <person name="Grigoriev I.V."/>
            <person name="Vagvolgyi C."/>
            <person name="Papp T."/>
            <person name="Martin F.M."/>
            <person name="Miettinen O."/>
            <person name="Hibbett D.S."/>
            <person name="Nagy L.G."/>
        </authorList>
    </citation>
    <scope>NUCLEOTIDE SEQUENCE [LARGE SCALE GENOMIC DNA]</scope>
    <source>
        <strain evidence="3 4">CBS 962.96</strain>
    </source>
</reference>
<feature type="domain" description="Protein kinase" evidence="2">
    <location>
        <begin position="76"/>
        <end position="362"/>
    </location>
</feature>
<dbReference type="EMBL" id="ML179091">
    <property type="protein sequence ID" value="THV01324.1"/>
    <property type="molecule type" value="Genomic_DNA"/>
</dbReference>
<dbReference type="PROSITE" id="PS50011">
    <property type="entry name" value="PROTEIN_KINASE_DOM"/>
    <property type="match status" value="1"/>
</dbReference>
<dbReference type="Gene3D" id="1.10.510.10">
    <property type="entry name" value="Transferase(Phosphotransferase) domain 1"/>
    <property type="match status" value="1"/>
</dbReference>
<dbReference type="GO" id="GO:0004674">
    <property type="term" value="F:protein serine/threonine kinase activity"/>
    <property type="evidence" value="ECO:0007669"/>
    <property type="project" value="TreeGrafter"/>
</dbReference>
<dbReference type="PANTHER" id="PTHR44329:SF214">
    <property type="entry name" value="PROTEIN KINASE DOMAIN-CONTAINING PROTEIN"/>
    <property type="match status" value="1"/>
</dbReference>
<organism evidence="3 4">
    <name type="scientific">Dendrothele bispora (strain CBS 962.96)</name>
    <dbReference type="NCBI Taxonomy" id="1314807"/>
    <lineage>
        <taxon>Eukaryota</taxon>
        <taxon>Fungi</taxon>
        <taxon>Dikarya</taxon>
        <taxon>Basidiomycota</taxon>
        <taxon>Agaricomycotina</taxon>
        <taxon>Agaricomycetes</taxon>
        <taxon>Agaricomycetidae</taxon>
        <taxon>Agaricales</taxon>
        <taxon>Agaricales incertae sedis</taxon>
        <taxon>Dendrothele</taxon>
    </lineage>
</organism>
<gene>
    <name evidence="3" type="ORF">K435DRAFT_793401</name>
</gene>
<dbReference type="GO" id="GO:0005524">
    <property type="term" value="F:ATP binding"/>
    <property type="evidence" value="ECO:0007669"/>
    <property type="project" value="InterPro"/>
</dbReference>
<keyword evidence="1" id="KW-0472">Membrane</keyword>
<keyword evidence="4" id="KW-1185">Reference proteome</keyword>
<sequence>MAIDTRYERIKGWFAKSMQPNLKAFFTLLFDFASVIWTTSLCIIEMSIELLFESAEDDCNISEKSSLYLLPDLKFRVEPDPIKTSANSSTYKGQYNGSLVCIKVSRGFCTDSEFRRKERRDYRRRLERQLHIWKTLQHSNVSPLHGLMFAFGKLPAVVTPYYPNGNINAYIKRNPNVDIRRLFEMVADGLAYMHSLNPPASHGDVRGRNIHITSTGIPVLTEIGTSYLPSPPDWTIGSDDGTRWMAPELMCPDSSLSHVEGGNSDDDFELLKLGTTPMTDVYSFGMMMLEVCTGRVPFPHRKFYGGVIYDVVNGIRPPRPDLSANPRLTDEIWEAIQSCWEHKPKHRRRAFVLTNGSLFGWFSNDGIDENVAQDDAS</sequence>
<dbReference type="InterPro" id="IPR051681">
    <property type="entry name" value="Ser/Thr_Kinases-Pseudokinases"/>
</dbReference>
<evidence type="ECO:0000256" key="1">
    <source>
        <dbReference type="SAM" id="Phobius"/>
    </source>
</evidence>
<dbReference type="InterPro" id="IPR001245">
    <property type="entry name" value="Ser-Thr/Tyr_kinase_cat_dom"/>
</dbReference>
<accession>A0A4S8MGR9</accession>
<dbReference type="Pfam" id="PF07714">
    <property type="entry name" value="PK_Tyr_Ser-Thr"/>
    <property type="match status" value="1"/>
</dbReference>
<name>A0A4S8MGR9_DENBC</name>
<dbReference type="SUPFAM" id="SSF56112">
    <property type="entry name" value="Protein kinase-like (PK-like)"/>
    <property type="match status" value="1"/>
</dbReference>
<proteinExistence type="predicted"/>
<evidence type="ECO:0000313" key="3">
    <source>
        <dbReference type="EMBL" id="THV01324.1"/>
    </source>
</evidence>
<keyword evidence="3" id="KW-0418">Kinase</keyword>
<keyword evidence="1" id="KW-0812">Transmembrane</keyword>
<protein>
    <submittedName>
        <fullName evidence="3">Kinase-like protein</fullName>
    </submittedName>
</protein>
<dbReference type="OrthoDB" id="538607at2759"/>
<dbReference type="Proteomes" id="UP000297245">
    <property type="component" value="Unassembled WGS sequence"/>
</dbReference>
<dbReference type="PANTHER" id="PTHR44329">
    <property type="entry name" value="SERINE/THREONINE-PROTEIN KINASE TNNI3K-RELATED"/>
    <property type="match status" value="1"/>
</dbReference>
<dbReference type="InterPro" id="IPR011009">
    <property type="entry name" value="Kinase-like_dom_sf"/>
</dbReference>
<keyword evidence="3" id="KW-0808">Transferase</keyword>
<feature type="transmembrane region" description="Helical" evidence="1">
    <location>
        <begin position="24"/>
        <end position="44"/>
    </location>
</feature>
<keyword evidence="1" id="KW-1133">Transmembrane helix</keyword>